<reference evidence="3 4" key="1">
    <citation type="journal article" date="2014" name="Int. J. Syst. Evol. Microbiol.">
        <title>Complete genome sequence of Corynebacterium casei LMG S-19264T (=DSM 44701T), isolated from a smear-ripened cheese.</title>
        <authorList>
            <consortium name="US DOE Joint Genome Institute (JGI-PGF)"/>
            <person name="Walter F."/>
            <person name="Albersmeier A."/>
            <person name="Kalinowski J."/>
            <person name="Ruckert C."/>
        </authorList>
    </citation>
    <scope>NUCLEOTIDE SEQUENCE [LARGE SCALE GENOMIC DNA]</scope>
    <source>
        <strain evidence="3 4">NBRC 112785</strain>
    </source>
</reference>
<accession>A0AA37TS82</accession>
<dbReference type="RefSeq" id="WP_095499232.1">
    <property type="nucleotide sequence ID" value="NZ_BSPO01000003.1"/>
</dbReference>
<evidence type="ECO:0000313" key="4">
    <source>
        <dbReference type="Proteomes" id="UP001157439"/>
    </source>
</evidence>
<keyword evidence="4" id="KW-1185">Reference proteome</keyword>
<dbReference type="InterPro" id="IPR008503">
    <property type="entry name" value="Asp_endopeptidase"/>
</dbReference>
<organism evidence="3 4">
    <name type="scientific">Paraferrimonas haliotis</name>
    <dbReference type="NCBI Taxonomy" id="2013866"/>
    <lineage>
        <taxon>Bacteria</taxon>
        <taxon>Pseudomonadati</taxon>
        <taxon>Pseudomonadota</taxon>
        <taxon>Gammaproteobacteria</taxon>
        <taxon>Alteromonadales</taxon>
        <taxon>Ferrimonadaceae</taxon>
        <taxon>Paraferrimonas</taxon>
    </lineage>
</organism>
<dbReference type="EMBL" id="BSPO01000003">
    <property type="protein sequence ID" value="GLS84420.1"/>
    <property type="molecule type" value="Genomic_DNA"/>
</dbReference>
<dbReference type="PANTHER" id="PTHR38037">
    <property type="entry name" value="ZN_PROTEASE DOMAIN-CONTAINING PROTEIN"/>
    <property type="match status" value="1"/>
</dbReference>
<evidence type="ECO:0000256" key="1">
    <source>
        <dbReference type="SAM" id="SignalP"/>
    </source>
</evidence>
<dbReference type="SUPFAM" id="SSF50630">
    <property type="entry name" value="Acid proteases"/>
    <property type="match status" value="1"/>
</dbReference>
<feature type="chain" id="PRO_5041330378" description="Retropepsin-like aspartic endopeptidase domain-containing protein" evidence="1">
    <location>
        <begin position="23"/>
        <end position="163"/>
    </location>
</feature>
<dbReference type="Pfam" id="PF05618">
    <property type="entry name" value="Zn_protease"/>
    <property type="match status" value="1"/>
</dbReference>
<name>A0AA37TS82_9GAMM</name>
<dbReference type="Proteomes" id="UP001157439">
    <property type="component" value="Unassembled WGS sequence"/>
</dbReference>
<feature type="signal peptide" evidence="1">
    <location>
        <begin position="1"/>
        <end position="22"/>
    </location>
</feature>
<gene>
    <name evidence="3" type="ORF">GCM10007894_23970</name>
</gene>
<dbReference type="Gene3D" id="2.40.70.10">
    <property type="entry name" value="Acid Proteases"/>
    <property type="match status" value="1"/>
</dbReference>
<proteinExistence type="predicted"/>
<evidence type="ECO:0000313" key="3">
    <source>
        <dbReference type="EMBL" id="GLS84420.1"/>
    </source>
</evidence>
<dbReference type="PANTHER" id="PTHR38037:SF2">
    <property type="entry name" value="ATP-DEPENDENT ZINC PROTEASE DOMAIN-CONTAINING PROTEIN-RELATED"/>
    <property type="match status" value="1"/>
</dbReference>
<evidence type="ECO:0000259" key="2">
    <source>
        <dbReference type="Pfam" id="PF05618"/>
    </source>
</evidence>
<dbReference type="InterPro" id="IPR021109">
    <property type="entry name" value="Peptidase_aspartic_dom_sf"/>
</dbReference>
<protein>
    <recommendedName>
        <fullName evidence="2">Retropepsin-like aspartic endopeptidase domain-containing protein</fullName>
    </recommendedName>
</protein>
<dbReference type="AlphaFoldDB" id="A0AA37TS82"/>
<comment type="caution">
    <text evidence="3">The sequence shown here is derived from an EMBL/GenBank/DDBJ whole genome shotgun (WGS) entry which is preliminary data.</text>
</comment>
<keyword evidence="1" id="KW-0732">Signal</keyword>
<feature type="domain" description="Retropepsin-like aspartic endopeptidase" evidence="2">
    <location>
        <begin position="34"/>
        <end position="157"/>
    </location>
</feature>
<sequence>MLKRILITGTLLSSFVAQGVMASDKLIIGPTAVLSVAESGISYDARIDTGAKETSIHAYGLSIDNESQDKSKNVGKTIHFTSENEKGQRVKMKGTIVKTSSVRNSQGTETRYMIELSVGRKGEEQKMLVNLRDRTHMSYKLLIGRDWLQGRYLVDVDLPAEKH</sequence>